<organism evidence="2 3">
    <name type="scientific">Candidatus Tagabacteria bacterium RIFCSPLOWO2_01_FULL_39_11</name>
    <dbReference type="NCBI Taxonomy" id="1802295"/>
    <lineage>
        <taxon>Bacteria</taxon>
        <taxon>Candidatus Tagaibacteriota</taxon>
    </lineage>
</organism>
<name>A0A1G2LPP4_9BACT</name>
<comment type="caution">
    <text evidence="2">The sequence shown here is derived from an EMBL/GenBank/DDBJ whole genome shotgun (WGS) entry which is preliminary data.</text>
</comment>
<accession>A0A1G2LPP4</accession>
<proteinExistence type="predicted"/>
<evidence type="ECO:0000313" key="3">
    <source>
        <dbReference type="Proteomes" id="UP000178302"/>
    </source>
</evidence>
<evidence type="ECO:0000313" key="2">
    <source>
        <dbReference type="EMBL" id="OHA13608.1"/>
    </source>
</evidence>
<evidence type="ECO:0000256" key="1">
    <source>
        <dbReference type="SAM" id="Phobius"/>
    </source>
</evidence>
<reference evidence="2 3" key="1">
    <citation type="journal article" date="2016" name="Nat. Commun.">
        <title>Thousands of microbial genomes shed light on interconnected biogeochemical processes in an aquifer system.</title>
        <authorList>
            <person name="Anantharaman K."/>
            <person name="Brown C.T."/>
            <person name="Hug L.A."/>
            <person name="Sharon I."/>
            <person name="Castelle C.J."/>
            <person name="Probst A.J."/>
            <person name="Thomas B.C."/>
            <person name="Singh A."/>
            <person name="Wilkins M.J."/>
            <person name="Karaoz U."/>
            <person name="Brodie E.L."/>
            <person name="Williams K.H."/>
            <person name="Hubbard S.S."/>
            <person name="Banfield J.F."/>
        </authorList>
    </citation>
    <scope>NUCLEOTIDE SEQUENCE [LARGE SCALE GENOMIC DNA]</scope>
</reference>
<dbReference type="AlphaFoldDB" id="A0A1G2LPP4"/>
<sequence>MKKYFKKLFFENTKIRKIIGIVLVFIGFAALLTPFTPGSWLIFVGLELLGLRFLLWEKIKQYLKNKRYFR</sequence>
<feature type="transmembrane region" description="Helical" evidence="1">
    <location>
        <begin position="15"/>
        <end position="32"/>
    </location>
</feature>
<keyword evidence="1" id="KW-0812">Transmembrane</keyword>
<protein>
    <submittedName>
        <fullName evidence="2">Uncharacterized protein</fullName>
    </submittedName>
</protein>
<keyword evidence="1" id="KW-1133">Transmembrane helix</keyword>
<dbReference type="Proteomes" id="UP000178302">
    <property type="component" value="Unassembled WGS sequence"/>
</dbReference>
<dbReference type="InterPro" id="IPR019099">
    <property type="entry name" value="Uncharacterised_PGPGW_TM"/>
</dbReference>
<dbReference type="EMBL" id="MHQZ01000028">
    <property type="protein sequence ID" value="OHA13608.1"/>
    <property type="molecule type" value="Genomic_DNA"/>
</dbReference>
<gene>
    <name evidence="2" type="ORF">A2909_00715</name>
</gene>
<keyword evidence="1" id="KW-0472">Membrane</keyword>
<dbReference type="Pfam" id="PF09656">
    <property type="entry name" value="PGPGW"/>
    <property type="match status" value="1"/>
</dbReference>